<name>A0AAV5JDY9_9ROSI</name>
<dbReference type="InterPro" id="IPR007658">
    <property type="entry name" value="DUF594"/>
</dbReference>
<keyword evidence="1" id="KW-0472">Membrane</keyword>
<dbReference type="PANTHER" id="PTHR31325">
    <property type="entry name" value="OS01G0798800 PROTEIN-RELATED"/>
    <property type="match status" value="1"/>
</dbReference>
<dbReference type="Pfam" id="PF04578">
    <property type="entry name" value="DUF594"/>
    <property type="match status" value="1"/>
</dbReference>
<evidence type="ECO:0000259" key="2">
    <source>
        <dbReference type="Pfam" id="PF13968"/>
    </source>
</evidence>
<organism evidence="3 4">
    <name type="scientific">Rubroshorea leprosula</name>
    <dbReference type="NCBI Taxonomy" id="152421"/>
    <lineage>
        <taxon>Eukaryota</taxon>
        <taxon>Viridiplantae</taxon>
        <taxon>Streptophyta</taxon>
        <taxon>Embryophyta</taxon>
        <taxon>Tracheophyta</taxon>
        <taxon>Spermatophyta</taxon>
        <taxon>Magnoliopsida</taxon>
        <taxon>eudicotyledons</taxon>
        <taxon>Gunneridae</taxon>
        <taxon>Pentapetalae</taxon>
        <taxon>rosids</taxon>
        <taxon>malvids</taxon>
        <taxon>Malvales</taxon>
        <taxon>Dipterocarpaceae</taxon>
        <taxon>Rubroshorea</taxon>
    </lineage>
</organism>
<protein>
    <recommendedName>
        <fullName evidence="2">DUF4220 domain-containing protein</fullName>
    </recommendedName>
</protein>
<reference evidence="3 4" key="1">
    <citation type="journal article" date="2021" name="Commun. Biol.">
        <title>The genome of Shorea leprosula (Dipterocarpaceae) highlights the ecological relevance of drought in aseasonal tropical rainforests.</title>
        <authorList>
            <person name="Ng K.K.S."/>
            <person name="Kobayashi M.J."/>
            <person name="Fawcett J.A."/>
            <person name="Hatakeyama M."/>
            <person name="Paape T."/>
            <person name="Ng C.H."/>
            <person name="Ang C.C."/>
            <person name="Tnah L.H."/>
            <person name="Lee C.T."/>
            <person name="Nishiyama T."/>
            <person name="Sese J."/>
            <person name="O'Brien M.J."/>
            <person name="Copetti D."/>
            <person name="Mohd Noor M.I."/>
            <person name="Ong R.C."/>
            <person name="Putra M."/>
            <person name="Sireger I.Z."/>
            <person name="Indrioko S."/>
            <person name="Kosugi Y."/>
            <person name="Izuno A."/>
            <person name="Isagi Y."/>
            <person name="Lee S.L."/>
            <person name="Shimizu K.K."/>
        </authorList>
    </citation>
    <scope>NUCLEOTIDE SEQUENCE [LARGE SCALE GENOMIC DNA]</scope>
    <source>
        <strain evidence="3">214</strain>
    </source>
</reference>
<comment type="caution">
    <text evidence="3">The sequence shown here is derived from an EMBL/GenBank/DDBJ whole genome shotgun (WGS) entry which is preliminary data.</text>
</comment>
<evidence type="ECO:0000313" key="3">
    <source>
        <dbReference type="EMBL" id="GKV12833.1"/>
    </source>
</evidence>
<feature type="transmembrane region" description="Helical" evidence="1">
    <location>
        <begin position="90"/>
        <end position="109"/>
    </location>
</feature>
<keyword evidence="1" id="KW-0812">Transmembrane</keyword>
<keyword evidence="1" id="KW-1133">Transmembrane helix</keyword>
<dbReference type="AlphaFoldDB" id="A0AAV5JDY9"/>
<sequence length="640" mass="73816">MVLFSLTLQIILSVLGRRRKCKINYFFKAILWFAYLGADWIAIATLGKLSGSHAETTAANVFRAYWAPLLLVHLGGPDTITAYAFEDNKLWIRHLVILIVKVILVIYVVCLSWTFSWLSFFSLPLILAGIIKYVEKILCLKLNDSQKTKPIFSNIFNLRGHPDPNENQTLDPLREAKGTILSAYLLFTIMRLDVNDYLSSENLRDIGTRIKAYLKETIGMDGEKALEFAGKYFPRSYGMDILVEIYSIQLGFMFDVVYTKASLIYTKLGCFLRLTSFTSSFSILMLFFINIINEPKFYGSRIDIAITGILLSGAIAQELYAAWLMLSSDWAVLVGEFHHNVLVRKMFKVSLKYFPCLLHRSKRWSKHMGQFDLLEYCWHYKKREANQSHGSLPKISIGSEIVEMWHKYRFTKFGLVPHFLQQEGTYYEFMGEYFLDRSLKTTRGGQALQKYQKSDQLKWSIELEFDHSIIIWHLATSVCYLQEDNHDDEAMKISKHVSDYMMYLLAMCPALLLSEHSKSFWLDHACDNLKQLVSPAIDIRNAASRLLSRPDINVHESSCREGTSENLKREVRKLVKFLKRPDNKWEMIRDVWIEILLYAAVSSQHINHVKQLGEGIELLSLIWLSACSSMMTSILSSGEV</sequence>
<feature type="domain" description="DUF4220" evidence="2">
    <location>
        <begin position="32"/>
        <end position="376"/>
    </location>
</feature>
<feature type="transmembrane region" description="Helical" evidence="1">
    <location>
        <begin position="271"/>
        <end position="292"/>
    </location>
</feature>
<dbReference type="EMBL" id="BPVZ01000037">
    <property type="protein sequence ID" value="GKV12833.1"/>
    <property type="molecule type" value="Genomic_DNA"/>
</dbReference>
<dbReference type="Pfam" id="PF13968">
    <property type="entry name" value="DUF4220"/>
    <property type="match status" value="1"/>
</dbReference>
<feature type="transmembrane region" description="Helical" evidence="1">
    <location>
        <begin position="26"/>
        <end position="46"/>
    </location>
</feature>
<proteinExistence type="predicted"/>
<dbReference type="Proteomes" id="UP001054252">
    <property type="component" value="Unassembled WGS sequence"/>
</dbReference>
<evidence type="ECO:0000313" key="4">
    <source>
        <dbReference type="Proteomes" id="UP001054252"/>
    </source>
</evidence>
<gene>
    <name evidence="3" type="ORF">SLEP1_g23928</name>
</gene>
<keyword evidence="4" id="KW-1185">Reference proteome</keyword>
<dbReference type="InterPro" id="IPR025315">
    <property type="entry name" value="DUF4220"/>
</dbReference>
<evidence type="ECO:0000256" key="1">
    <source>
        <dbReference type="SAM" id="Phobius"/>
    </source>
</evidence>
<feature type="transmembrane region" description="Helical" evidence="1">
    <location>
        <begin position="115"/>
        <end position="134"/>
    </location>
</feature>
<accession>A0AAV5JDY9</accession>